<dbReference type="CDD" id="cd23386">
    <property type="entry name" value="beta-trefoil_Ricin_LNBase"/>
    <property type="match status" value="1"/>
</dbReference>
<dbReference type="GO" id="GO:0004563">
    <property type="term" value="F:beta-N-acetylhexosaminidase activity"/>
    <property type="evidence" value="ECO:0007669"/>
    <property type="project" value="UniProtKB-ARBA"/>
</dbReference>
<accession>A0A7Y0UV77</accession>
<evidence type="ECO:0000256" key="1">
    <source>
        <dbReference type="ARBA" id="ARBA00006285"/>
    </source>
</evidence>
<proteinExistence type="inferred from homology"/>
<organism evidence="4 5">
    <name type="scientific">Mobiluncus mulieris</name>
    <dbReference type="NCBI Taxonomy" id="2052"/>
    <lineage>
        <taxon>Bacteria</taxon>
        <taxon>Bacillati</taxon>
        <taxon>Actinomycetota</taxon>
        <taxon>Actinomycetes</taxon>
        <taxon>Actinomycetales</taxon>
        <taxon>Actinomycetaceae</taxon>
        <taxon>Mobiluncus</taxon>
    </lineage>
</organism>
<sequence>MAPHENENVKKGALTSRGVTLCAGQVGISLGFMRRLLQRMQQLGFSELVWEMKMQSARYPAANTWHYYTVSEVKQVLQWASELGIQVIPEINTPGHMGVWLENYPHLALQRKDGSTGDCERLDLTNPRAVEFYLNLVDEYLEVFTPKYTKYWHMGADEYMIHDSYDNYPQILDYARQTYGENATPYDVFNGFINQVNAHVRAKGYNLRIWNDGIHDSPVVSVDNNIVVEYWKDEGLRVAELARRGHKLINATEKLYWSRSHAPYRVDAKALWESTWDGREFIGGQRLNPALAEAQLGLRVSIWPDTSYYQTEHEVWTAIQDSLLLVAALDGNGEKANVTWEEAHRRATVSVWPEPGVPEGIYRIAQLGSVAPGPWRVGWTQDQYVTLTDLASGQNLALCSGGKHLEVVTESGATVELCEPVEDASWPTGWDTAEARNTQKWVLTPVQTGHELRGELGIQTGDGRCSEEERQPEEVGIKELAPHEDEKPKATKLTCIISPALTNQQLCVQGDIVAQYPPDAAPSGAVFQLEPIFRLD</sequence>
<dbReference type="SUPFAM" id="SSF51445">
    <property type="entry name" value="(Trans)glycosidases"/>
    <property type="match status" value="1"/>
</dbReference>
<dbReference type="EMBL" id="JABCUS010000033">
    <property type="protein sequence ID" value="NMX04368.1"/>
    <property type="molecule type" value="Genomic_DNA"/>
</dbReference>
<keyword evidence="2 4" id="KW-0378">Hydrolase</keyword>
<reference evidence="4 5" key="1">
    <citation type="submission" date="2020-04" db="EMBL/GenBank/DDBJ databases">
        <title>Antimicrobial susceptibility and clonality of vaginal-derived multi-drug resistant Mobiluncus isolates in China.</title>
        <authorList>
            <person name="Zhang X."/>
        </authorList>
    </citation>
    <scope>NUCLEOTIDE SEQUENCE [LARGE SCALE GENOMIC DNA]</scope>
    <source>
        <strain evidence="4 5">12</strain>
    </source>
</reference>
<protein>
    <submittedName>
        <fullName evidence="4">Family 20 glycosylhydrolase</fullName>
    </submittedName>
</protein>
<dbReference type="AlphaFoldDB" id="A0A7Y0UV77"/>
<evidence type="ECO:0000259" key="3">
    <source>
        <dbReference type="Pfam" id="PF00728"/>
    </source>
</evidence>
<dbReference type="InterPro" id="IPR015883">
    <property type="entry name" value="Glyco_hydro_20_cat"/>
</dbReference>
<gene>
    <name evidence="4" type="ORF">HHJ77_10760</name>
</gene>
<dbReference type="Pfam" id="PF00728">
    <property type="entry name" value="Glyco_hydro_20"/>
    <property type="match status" value="1"/>
</dbReference>
<dbReference type="InterPro" id="IPR052764">
    <property type="entry name" value="GH20_Enzymes"/>
</dbReference>
<dbReference type="Proteomes" id="UP000575397">
    <property type="component" value="Unassembled WGS sequence"/>
</dbReference>
<name>A0A7Y0UV77_9ACTO</name>
<evidence type="ECO:0000313" key="5">
    <source>
        <dbReference type="Proteomes" id="UP000575397"/>
    </source>
</evidence>
<dbReference type="GO" id="GO:0005975">
    <property type="term" value="P:carbohydrate metabolic process"/>
    <property type="evidence" value="ECO:0007669"/>
    <property type="project" value="InterPro"/>
</dbReference>
<comment type="caution">
    <text evidence="4">The sequence shown here is derived from an EMBL/GenBank/DDBJ whole genome shotgun (WGS) entry which is preliminary data.</text>
</comment>
<feature type="domain" description="Glycoside hydrolase family 20 catalytic" evidence="3">
    <location>
        <begin position="62"/>
        <end position="307"/>
    </location>
</feature>
<dbReference type="PANTHER" id="PTHR43678">
    <property type="entry name" value="PUTATIVE (AFU_ORTHOLOGUE AFUA_2G00640)-RELATED"/>
    <property type="match status" value="1"/>
</dbReference>
<comment type="similarity">
    <text evidence="1">Belongs to the glycosyl hydrolase 20 family.</text>
</comment>
<dbReference type="PANTHER" id="PTHR43678:SF1">
    <property type="entry name" value="BETA-N-ACETYLHEXOSAMINIDASE"/>
    <property type="match status" value="1"/>
</dbReference>
<dbReference type="Gene3D" id="2.80.10.50">
    <property type="match status" value="1"/>
</dbReference>
<dbReference type="InterPro" id="IPR017853">
    <property type="entry name" value="GH"/>
</dbReference>
<evidence type="ECO:0000256" key="2">
    <source>
        <dbReference type="ARBA" id="ARBA00022801"/>
    </source>
</evidence>
<dbReference type="Gene3D" id="3.20.20.80">
    <property type="entry name" value="Glycosidases"/>
    <property type="match status" value="1"/>
</dbReference>
<evidence type="ECO:0000313" key="4">
    <source>
        <dbReference type="EMBL" id="NMX04368.1"/>
    </source>
</evidence>